<sequence>MTAPTENSSDACQKADHICVLVHGLWGNPSHLDCLASTLRDQHGESLYILCPKTNSGNYTYDGIELGAERVMDEIEQTINSLAEQGQQLRKISIIGYSLGGLIARYVIGLLNARGWLEKLDPVNFTTFATPHAGARIPRKGFTNVVWNELGARTVSNSGRQLFLVDSFRDTKRPLLSVLADPESIFIQGLKKFRHRTVYANITNDRTVAFYTSALTKEDPFRGSKHTYFDYALGYDNVIVNSMDHVLPPAEEEATTRATRERGYGKSFWLNLPVSFLIVVFVPVIFLFFLVNAGVQTIRSQKRIRIHSMGELVRKYQLPLWVQGAHHVEDAFQNISLRREPAYLPGNKIELLQPSTGNEVDIESALSSVPPRIDVPSDSPSFPRLELTPAQCDIIDSLNDVGFRKHPVHITKHLNSHAAIVVREFRDSSNQGWVVMKHWINEVFIA</sequence>
<accession>A0A1F8A8W0</accession>
<organism evidence="5 6">
    <name type="scientific">Aspergillus bombycis</name>
    <dbReference type="NCBI Taxonomy" id="109264"/>
    <lineage>
        <taxon>Eukaryota</taxon>
        <taxon>Fungi</taxon>
        <taxon>Dikarya</taxon>
        <taxon>Ascomycota</taxon>
        <taxon>Pezizomycotina</taxon>
        <taxon>Eurotiomycetes</taxon>
        <taxon>Eurotiomycetidae</taxon>
        <taxon>Eurotiales</taxon>
        <taxon>Aspergillaceae</taxon>
        <taxon>Aspergillus</taxon>
    </lineage>
</organism>
<dbReference type="GeneID" id="34446708"/>
<proteinExistence type="inferred from homology"/>
<reference evidence="5 6" key="1">
    <citation type="journal article" date="2016" name="Genome Biol. Evol.">
        <title>Draft genome sequence of an aflatoxigenic Aspergillus species, A. bombycis.</title>
        <authorList>
            <person name="Moore G.G."/>
            <person name="Mack B.M."/>
            <person name="Beltz S.B."/>
            <person name="Gilbert M.K."/>
        </authorList>
    </citation>
    <scope>NUCLEOTIDE SEQUENCE [LARGE SCALE GENOMIC DNA]</scope>
    <source>
        <strain evidence="6">NRRL 26010</strain>
    </source>
</reference>
<evidence type="ECO:0000259" key="4">
    <source>
        <dbReference type="Pfam" id="PF05057"/>
    </source>
</evidence>
<keyword evidence="6" id="KW-1185">Reference proteome</keyword>
<evidence type="ECO:0000256" key="3">
    <source>
        <dbReference type="SAM" id="Phobius"/>
    </source>
</evidence>
<comment type="similarity">
    <text evidence="1">Belongs to the putative lipase ROG1 family.</text>
</comment>
<dbReference type="OrthoDB" id="273452at2759"/>
<evidence type="ECO:0000256" key="1">
    <source>
        <dbReference type="ARBA" id="ARBA00007920"/>
    </source>
</evidence>
<dbReference type="Gene3D" id="3.40.50.1820">
    <property type="entry name" value="alpha/beta hydrolase"/>
    <property type="match status" value="1"/>
</dbReference>
<dbReference type="GO" id="GO:0016042">
    <property type="term" value="P:lipid catabolic process"/>
    <property type="evidence" value="ECO:0007669"/>
    <property type="project" value="UniProtKB-KW"/>
</dbReference>
<keyword evidence="3" id="KW-1133">Transmembrane helix</keyword>
<keyword evidence="2" id="KW-0443">Lipid metabolism</keyword>
<dbReference type="InterPro" id="IPR044294">
    <property type="entry name" value="Lipase-like"/>
</dbReference>
<dbReference type="SUPFAM" id="SSF53474">
    <property type="entry name" value="alpha/beta-Hydrolases"/>
    <property type="match status" value="1"/>
</dbReference>
<name>A0A1F8A8W0_9EURO</name>
<evidence type="ECO:0000256" key="2">
    <source>
        <dbReference type="ARBA" id="ARBA00022963"/>
    </source>
</evidence>
<dbReference type="InterPro" id="IPR007751">
    <property type="entry name" value="DUF676_lipase-like"/>
</dbReference>
<comment type="caution">
    <text evidence="5">The sequence shown here is derived from an EMBL/GenBank/DDBJ whole genome shotgun (WGS) entry which is preliminary data.</text>
</comment>
<feature type="domain" description="DUF676" evidence="4">
    <location>
        <begin position="13"/>
        <end position="212"/>
    </location>
</feature>
<dbReference type="EMBL" id="LYCR01000020">
    <property type="protein sequence ID" value="OGM47859.1"/>
    <property type="molecule type" value="Genomic_DNA"/>
</dbReference>
<keyword evidence="3" id="KW-0472">Membrane</keyword>
<evidence type="ECO:0000313" key="6">
    <source>
        <dbReference type="Proteomes" id="UP000179179"/>
    </source>
</evidence>
<dbReference type="RefSeq" id="XP_022391576.1">
    <property type="nucleotide sequence ID" value="XM_022530448.1"/>
</dbReference>
<protein>
    <recommendedName>
        <fullName evidence="4">DUF676 domain-containing protein</fullName>
    </recommendedName>
</protein>
<dbReference type="PANTHER" id="PTHR12482:SF65">
    <property type="entry name" value="ESTERASE, PUTATIVE (AFU_ORTHOLOGUE AFUA_3G12320)-RELATED"/>
    <property type="match status" value="1"/>
</dbReference>
<dbReference type="InterPro" id="IPR029058">
    <property type="entry name" value="AB_hydrolase_fold"/>
</dbReference>
<gene>
    <name evidence="5" type="ORF">ABOM_003318</name>
</gene>
<dbReference type="Pfam" id="PF05057">
    <property type="entry name" value="DUF676"/>
    <property type="match status" value="1"/>
</dbReference>
<evidence type="ECO:0000313" key="5">
    <source>
        <dbReference type="EMBL" id="OGM47859.1"/>
    </source>
</evidence>
<dbReference type="STRING" id="109264.A0A1F8A8W0"/>
<dbReference type="GO" id="GO:0047372">
    <property type="term" value="F:monoacylglycerol lipase activity"/>
    <property type="evidence" value="ECO:0007669"/>
    <property type="project" value="TreeGrafter"/>
</dbReference>
<keyword evidence="2" id="KW-0442">Lipid degradation</keyword>
<dbReference type="GO" id="GO:0005811">
    <property type="term" value="C:lipid droplet"/>
    <property type="evidence" value="ECO:0007669"/>
    <property type="project" value="TreeGrafter"/>
</dbReference>
<dbReference type="Proteomes" id="UP000179179">
    <property type="component" value="Unassembled WGS sequence"/>
</dbReference>
<feature type="transmembrane region" description="Helical" evidence="3">
    <location>
        <begin position="268"/>
        <end position="295"/>
    </location>
</feature>
<dbReference type="GO" id="GO:0004622">
    <property type="term" value="F:phosphatidylcholine lysophospholipase activity"/>
    <property type="evidence" value="ECO:0007669"/>
    <property type="project" value="TreeGrafter"/>
</dbReference>
<keyword evidence="3" id="KW-0812">Transmembrane</keyword>
<dbReference type="PANTHER" id="PTHR12482">
    <property type="entry name" value="LIPASE ROG1-RELATED-RELATED"/>
    <property type="match status" value="1"/>
</dbReference>
<dbReference type="AlphaFoldDB" id="A0A1F8A8W0"/>